<dbReference type="AlphaFoldDB" id="Q0B5I3"/>
<name>Q0B5I3_BURCM</name>
<keyword evidence="2" id="KW-1185">Reference proteome</keyword>
<dbReference type="KEGG" id="bam:Bamb_5041"/>
<dbReference type="Gene3D" id="1.20.910.10">
    <property type="entry name" value="Heme oxygenase-like"/>
    <property type="match status" value="1"/>
</dbReference>
<proteinExistence type="predicted"/>
<evidence type="ECO:0000313" key="2">
    <source>
        <dbReference type="Proteomes" id="UP000000662"/>
    </source>
</evidence>
<reference evidence="1" key="1">
    <citation type="submission" date="2006-08" db="EMBL/GenBank/DDBJ databases">
        <title>Complete sequence of Chromosome 2 of Burkholderia cepacia AMMD.</title>
        <authorList>
            <consortium name="US DOE Joint Genome Institute"/>
            <person name="Copeland A."/>
            <person name="Lucas S."/>
            <person name="Lapidus A."/>
            <person name="Barry K."/>
            <person name="Detter J.C."/>
            <person name="Glavina del Rio T."/>
            <person name="Hammon N."/>
            <person name="Israni S."/>
            <person name="Pitluck S."/>
            <person name="Bruce D."/>
            <person name="Chain P."/>
            <person name="Malfatti S."/>
            <person name="Shin M."/>
            <person name="Vergez L."/>
            <person name="Schmutz J."/>
            <person name="Larimer F."/>
            <person name="Land M."/>
            <person name="Hauser L."/>
            <person name="Kyrpides N."/>
            <person name="Kim E."/>
            <person name="Parke J."/>
            <person name="Coenye T."/>
            <person name="Konstantinidis K."/>
            <person name="Ramette A."/>
            <person name="Tiedje J."/>
            <person name="Richardson P."/>
        </authorList>
    </citation>
    <scope>NUCLEOTIDE SEQUENCE</scope>
    <source>
        <strain evidence="1">AMMD</strain>
    </source>
</reference>
<accession>Q0B5I3</accession>
<dbReference type="EMBL" id="CP000441">
    <property type="protein sequence ID" value="ABI90590.1"/>
    <property type="molecule type" value="Genomic_DNA"/>
</dbReference>
<dbReference type="eggNOG" id="COG3791">
    <property type="taxonomic scope" value="Bacteria"/>
</dbReference>
<dbReference type="GeneID" id="93087980"/>
<organism evidence="1 2">
    <name type="scientific">Burkholderia ambifaria (strain ATCC BAA-244 / DSM 16087 / CCUG 44356 / LMG 19182 / AMMD)</name>
    <name type="common">Burkholderia cepacia (strain AMMD)</name>
    <dbReference type="NCBI Taxonomy" id="339670"/>
    <lineage>
        <taxon>Bacteria</taxon>
        <taxon>Pseudomonadati</taxon>
        <taxon>Pseudomonadota</taxon>
        <taxon>Betaproteobacteria</taxon>
        <taxon>Burkholderiales</taxon>
        <taxon>Burkholderiaceae</taxon>
        <taxon>Burkholderia</taxon>
        <taxon>Burkholderia cepacia complex</taxon>
    </lineage>
</organism>
<dbReference type="InterPro" id="IPR016084">
    <property type="entry name" value="Haem_Oase-like_multi-hlx"/>
</dbReference>
<sequence length="239" mass="26284">MLIELQAGLDDHPFRHVSSRAALEKIFPHYLAMSQAFPYLQAGAQANAVLEAIKSNRPMTRDVEITSVVGNFLCWDETGGAYVIERYGKQGLHSILDTGKWFHASLLKNDIETLTGHVATPDFSAPTGPYLTKLLAGLGAPSALERCANMVAFELHANSMIDALWESTSRCYGVDRQGLVYFQCHVGGDDPAEAYHVEMTRRMIQLIVGDEDIPRFAERVAQAVSDNISWCAALVSLAK</sequence>
<dbReference type="RefSeq" id="WP_011659974.1">
    <property type="nucleotide sequence ID" value="NC_008391.1"/>
</dbReference>
<gene>
    <name evidence="1" type="ordered locus">Bamb_5041</name>
</gene>
<evidence type="ECO:0000313" key="1">
    <source>
        <dbReference type="EMBL" id="ABI90590.1"/>
    </source>
</evidence>
<dbReference type="Proteomes" id="UP000000662">
    <property type="component" value="Chromosome 2"/>
</dbReference>
<protein>
    <submittedName>
        <fullName evidence="1">Uncharacterized protein</fullName>
    </submittedName>
</protein>